<dbReference type="RefSeq" id="WP_262596708.1">
    <property type="nucleotide sequence ID" value="NZ_CP103300.1"/>
</dbReference>
<dbReference type="EMBL" id="CP103300">
    <property type="protein sequence ID" value="UYM14948.1"/>
    <property type="molecule type" value="Genomic_DNA"/>
</dbReference>
<reference evidence="16" key="1">
    <citation type="submission" date="2022-10" db="EMBL/GenBank/DDBJ databases">
        <title>Completed Genome Sequence of two octocoral isolated bacterium, Endozoicomonas euniceicola EF212T and Endozoicomonas gorgoniicola PS125T.</title>
        <authorList>
            <person name="Chiou Y.-J."/>
            <person name="Chen Y.-H."/>
        </authorList>
    </citation>
    <scope>NUCLEOTIDE SEQUENCE</scope>
    <source>
        <strain evidence="16">EF212</strain>
    </source>
</reference>
<feature type="compositionally biased region" description="Basic and acidic residues" evidence="14">
    <location>
        <begin position="121"/>
        <end position="155"/>
    </location>
</feature>
<evidence type="ECO:0000256" key="2">
    <source>
        <dbReference type="ARBA" id="ARBA00022475"/>
    </source>
</evidence>
<sequence length="175" mass="19305">MEDINVLWFVGSLAFLGGMLAGALLYHLLAGSRSERGKLQNQLDELQNDFKDYQNKVSDHFGTTAHLINKLTDSYRDVHEHMANGAESLCEDEAVKNRLSDALLSSNALLSGKMNKRRTERSKAIEQPKDYAPKQASDERGTLSEEFSVKPEDKPAAPAVEVEPASPVAEKSQTS</sequence>
<evidence type="ECO:0000256" key="8">
    <source>
        <dbReference type="ARBA" id="ARBA00023136"/>
    </source>
</evidence>
<keyword evidence="9" id="KW-0131">Cell cycle</keyword>
<evidence type="ECO:0000313" key="16">
    <source>
        <dbReference type="EMBL" id="UYM14948.1"/>
    </source>
</evidence>
<comment type="subcellular location">
    <subcellularLocation>
        <location evidence="1">Cell inner membrane</location>
        <topology evidence="1">Single-pass membrane protein</topology>
    </subcellularLocation>
</comment>
<organism evidence="16 17">
    <name type="scientific">Endozoicomonas euniceicola</name>
    <dbReference type="NCBI Taxonomy" id="1234143"/>
    <lineage>
        <taxon>Bacteria</taxon>
        <taxon>Pseudomonadati</taxon>
        <taxon>Pseudomonadota</taxon>
        <taxon>Gammaproteobacteria</taxon>
        <taxon>Oceanospirillales</taxon>
        <taxon>Endozoicomonadaceae</taxon>
        <taxon>Endozoicomonas</taxon>
    </lineage>
</organism>
<keyword evidence="8 15" id="KW-0472">Membrane</keyword>
<keyword evidence="3" id="KW-0997">Cell inner membrane</keyword>
<dbReference type="PANTHER" id="PTHR39579">
    <property type="entry name" value="INNER MEMBRANE PROTEIN YHCB"/>
    <property type="match status" value="1"/>
</dbReference>
<keyword evidence="17" id="KW-1185">Reference proteome</keyword>
<dbReference type="InterPro" id="IPR009386">
    <property type="entry name" value="ZapG-like"/>
</dbReference>
<dbReference type="Pfam" id="PF06295">
    <property type="entry name" value="ZapG-like"/>
    <property type="match status" value="1"/>
</dbReference>
<evidence type="ECO:0000256" key="9">
    <source>
        <dbReference type="ARBA" id="ARBA00023306"/>
    </source>
</evidence>
<accession>A0ABY6GQB5</accession>
<evidence type="ECO:0000256" key="10">
    <source>
        <dbReference type="ARBA" id="ARBA00035657"/>
    </source>
</evidence>
<evidence type="ECO:0000256" key="13">
    <source>
        <dbReference type="SAM" id="Coils"/>
    </source>
</evidence>
<keyword evidence="6" id="KW-0133">Cell shape</keyword>
<evidence type="ECO:0000256" key="1">
    <source>
        <dbReference type="ARBA" id="ARBA00004377"/>
    </source>
</evidence>
<evidence type="ECO:0000256" key="15">
    <source>
        <dbReference type="SAM" id="Phobius"/>
    </source>
</evidence>
<proteinExistence type="inferred from homology"/>
<name>A0ABY6GQB5_9GAMM</name>
<dbReference type="Proteomes" id="UP001163255">
    <property type="component" value="Chromosome"/>
</dbReference>
<keyword evidence="7 15" id="KW-1133">Transmembrane helix</keyword>
<evidence type="ECO:0000256" key="4">
    <source>
        <dbReference type="ARBA" id="ARBA00022618"/>
    </source>
</evidence>
<gene>
    <name evidence="16" type="ORF">NX720_18945</name>
</gene>
<evidence type="ECO:0000256" key="14">
    <source>
        <dbReference type="SAM" id="MobiDB-lite"/>
    </source>
</evidence>
<evidence type="ECO:0000256" key="11">
    <source>
        <dbReference type="ARBA" id="ARBA00035703"/>
    </source>
</evidence>
<evidence type="ECO:0000313" key="17">
    <source>
        <dbReference type="Proteomes" id="UP001163255"/>
    </source>
</evidence>
<feature type="coiled-coil region" evidence="13">
    <location>
        <begin position="29"/>
        <end position="56"/>
    </location>
</feature>
<keyword evidence="2" id="KW-1003">Cell membrane</keyword>
<keyword evidence="4" id="KW-0132">Cell division</keyword>
<evidence type="ECO:0000256" key="12">
    <source>
        <dbReference type="ARBA" id="ARBA00035727"/>
    </source>
</evidence>
<evidence type="ECO:0000256" key="7">
    <source>
        <dbReference type="ARBA" id="ARBA00022989"/>
    </source>
</evidence>
<dbReference type="PANTHER" id="PTHR39579:SF1">
    <property type="entry name" value="INNER MEMBRANE PROTEIN YHCB"/>
    <property type="match status" value="1"/>
</dbReference>
<feature type="region of interest" description="Disordered" evidence="14">
    <location>
        <begin position="113"/>
        <end position="175"/>
    </location>
</feature>
<keyword evidence="13" id="KW-0175">Coiled coil</keyword>
<keyword evidence="5 15" id="KW-0812">Transmembrane</keyword>
<comment type="similarity">
    <text evidence="10">Belongs to the ZapG family.</text>
</comment>
<evidence type="ECO:0000256" key="5">
    <source>
        <dbReference type="ARBA" id="ARBA00022692"/>
    </source>
</evidence>
<evidence type="ECO:0000256" key="6">
    <source>
        <dbReference type="ARBA" id="ARBA00022960"/>
    </source>
</evidence>
<feature type="transmembrane region" description="Helical" evidence="15">
    <location>
        <begin position="6"/>
        <end position="29"/>
    </location>
</feature>
<evidence type="ECO:0000256" key="3">
    <source>
        <dbReference type="ARBA" id="ARBA00022519"/>
    </source>
</evidence>
<feature type="compositionally biased region" description="Low complexity" evidence="14">
    <location>
        <begin position="156"/>
        <end position="175"/>
    </location>
</feature>
<protein>
    <recommendedName>
        <fullName evidence="11">Z-ring associated protein G</fullName>
    </recommendedName>
    <alternativeName>
        <fullName evidence="12">Cell division protein ZapG</fullName>
    </alternativeName>
</protein>